<gene>
    <name evidence="2" type="ORF">NZK81_10070</name>
</gene>
<name>A0ABT2I5S1_9SPHN</name>
<accession>A0ABT2I5S1</accession>
<dbReference type="InterPro" id="IPR004891">
    <property type="entry name" value="Mercury-R_MerC"/>
</dbReference>
<keyword evidence="1" id="KW-0472">Membrane</keyword>
<keyword evidence="1" id="KW-1133">Transmembrane helix</keyword>
<keyword evidence="1" id="KW-0812">Transmembrane</keyword>
<feature type="transmembrane region" description="Helical" evidence="1">
    <location>
        <begin position="28"/>
        <end position="46"/>
    </location>
</feature>
<sequence length="114" mass="12089">MIHCLGLPLLLAALPTLADQIDPGESFHMIVLALAVPTSAFALIEGWRRHRAFVPLAVGVIGLFLMATGIAFASREMLETAVTIAGSLLLAGAHIANWRHRRSAQRAALGPESA</sequence>
<feature type="transmembrane region" description="Helical" evidence="1">
    <location>
        <begin position="80"/>
        <end position="98"/>
    </location>
</feature>
<keyword evidence="3" id="KW-1185">Reference proteome</keyword>
<dbReference type="Proteomes" id="UP001165583">
    <property type="component" value="Unassembled WGS sequence"/>
</dbReference>
<feature type="transmembrane region" description="Helical" evidence="1">
    <location>
        <begin position="53"/>
        <end position="74"/>
    </location>
</feature>
<evidence type="ECO:0000256" key="1">
    <source>
        <dbReference type="SAM" id="Phobius"/>
    </source>
</evidence>
<dbReference type="Pfam" id="PF03203">
    <property type="entry name" value="MerC"/>
    <property type="match status" value="1"/>
</dbReference>
<comment type="caution">
    <text evidence="2">The sequence shown here is derived from an EMBL/GenBank/DDBJ whole genome shotgun (WGS) entry which is preliminary data.</text>
</comment>
<protein>
    <submittedName>
        <fullName evidence="2">MerC domain-containing protein</fullName>
    </submittedName>
</protein>
<proteinExistence type="predicted"/>
<organism evidence="2 3">
    <name type="scientific">Novosphingobium mangrovi</name>
    <name type="common">ex Huang et al. 2023</name>
    <dbReference type="NCBI Taxonomy" id="2976432"/>
    <lineage>
        <taxon>Bacteria</taxon>
        <taxon>Pseudomonadati</taxon>
        <taxon>Pseudomonadota</taxon>
        <taxon>Alphaproteobacteria</taxon>
        <taxon>Sphingomonadales</taxon>
        <taxon>Sphingomonadaceae</taxon>
        <taxon>Novosphingobium</taxon>
    </lineage>
</organism>
<dbReference type="EMBL" id="JANZXA010000006">
    <property type="protein sequence ID" value="MCT2399897.1"/>
    <property type="molecule type" value="Genomic_DNA"/>
</dbReference>
<evidence type="ECO:0000313" key="3">
    <source>
        <dbReference type="Proteomes" id="UP001165583"/>
    </source>
</evidence>
<reference evidence="2" key="1">
    <citation type="submission" date="2022-09" db="EMBL/GenBank/DDBJ databases">
        <title>Novosphingobium sp. Nov., a polycyclic aromatic hydrocarbon-degrading bacterium isolated form mangrove sediments in HongKong.</title>
        <authorList>
            <person name="Hu Z."/>
        </authorList>
    </citation>
    <scope>NUCLEOTIDE SEQUENCE</scope>
    <source>
        <strain evidence="2">HK4-1</strain>
    </source>
</reference>
<evidence type="ECO:0000313" key="2">
    <source>
        <dbReference type="EMBL" id="MCT2399897.1"/>
    </source>
</evidence>